<keyword evidence="2" id="KW-1185">Reference proteome</keyword>
<evidence type="ECO:0000313" key="1">
    <source>
        <dbReference type="EMBL" id="MEC1180364.1"/>
    </source>
</evidence>
<protein>
    <recommendedName>
        <fullName evidence="3">Phage protein</fullName>
    </recommendedName>
</protein>
<dbReference type="Proteomes" id="UP001344888">
    <property type="component" value="Unassembled WGS sequence"/>
</dbReference>
<reference evidence="1 2" key="1">
    <citation type="submission" date="2023-03" db="EMBL/GenBank/DDBJ databases">
        <title>Bacillus Genome Sequencing.</title>
        <authorList>
            <person name="Dunlap C."/>
        </authorList>
    </citation>
    <scope>NUCLEOTIDE SEQUENCE [LARGE SCALE GENOMIC DNA]</scope>
    <source>
        <strain evidence="1 2">B-59205</strain>
    </source>
</reference>
<comment type="caution">
    <text evidence="1">The sequence shown here is derived from an EMBL/GenBank/DDBJ whole genome shotgun (WGS) entry which is preliminary data.</text>
</comment>
<dbReference type="EMBL" id="JARSFG010000028">
    <property type="protein sequence ID" value="MEC1180364.1"/>
    <property type="molecule type" value="Genomic_DNA"/>
</dbReference>
<dbReference type="RefSeq" id="WP_326124933.1">
    <property type="nucleotide sequence ID" value="NZ_JARSFG010000028.1"/>
</dbReference>
<sequence>MNIGNRIYYNHEGEILFQAGEIENGELRPVDEVVNYIDVDYGAVDYSTSQIISIDIETKQPVIQWFAPETAEEKRIRELEEDIELLKADAEIGGIL</sequence>
<evidence type="ECO:0008006" key="3">
    <source>
        <dbReference type="Google" id="ProtNLM"/>
    </source>
</evidence>
<proteinExistence type="predicted"/>
<name>A0AAW9NNF7_9BACL</name>
<accession>A0AAW9NNF7</accession>
<dbReference type="AlphaFoldDB" id="A0AAW9NNF7"/>
<evidence type="ECO:0000313" key="2">
    <source>
        <dbReference type="Proteomes" id="UP001344888"/>
    </source>
</evidence>
<organism evidence="1 2">
    <name type="scientific">Metasolibacillus meyeri</name>
    <dbReference type="NCBI Taxonomy" id="1071052"/>
    <lineage>
        <taxon>Bacteria</taxon>
        <taxon>Bacillati</taxon>
        <taxon>Bacillota</taxon>
        <taxon>Bacilli</taxon>
        <taxon>Bacillales</taxon>
        <taxon>Caryophanaceae</taxon>
        <taxon>Metasolibacillus</taxon>
    </lineage>
</organism>
<gene>
    <name evidence="1" type="ORF">P9B03_17860</name>
</gene>